<gene>
    <name evidence="2" type="ORF">PILCRDRAFT_464999</name>
</gene>
<accession>A0A0C3FUC3</accession>
<feature type="region of interest" description="Disordered" evidence="1">
    <location>
        <begin position="40"/>
        <end position="68"/>
    </location>
</feature>
<organism evidence="2 3">
    <name type="scientific">Piloderma croceum (strain F 1598)</name>
    <dbReference type="NCBI Taxonomy" id="765440"/>
    <lineage>
        <taxon>Eukaryota</taxon>
        <taxon>Fungi</taxon>
        <taxon>Dikarya</taxon>
        <taxon>Basidiomycota</taxon>
        <taxon>Agaricomycotina</taxon>
        <taxon>Agaricomycetes</taxon>
        <taxon>Agaricomycetidae</taxon>
        <taxon>Atheliales</taxon>
        <taxon>Atheliaceae</taxon>
        <taxon>Piloderma</taxon>
    </lineage>
</organism>
<dbReference type="AlphaFoldDB" id="A0A0C3FUC3"/>
<dbReference type="EMBL" id="KN832994">
    <property type="protein sequence ID" value="KIM82516.1"/>
    <property type="molecule type" value="Genomic_DNA"/>
</dbReference>
<proteinExistence type="predicted"/>
<keyword evidence="3" id="KW-1185">Reference proteome</keyword>
<reference evidence="2 3" key="1">
    <citation type="submission" date="2014-04" db="EMBL/GenBank/DDBJ databases">
        <authorList>
            <consortium name="DOE Joint Genome Institute"/>
            <person name="Kuo A."/>
            <person name="Tarkka M."/>
            <person name="Buscot F."/>
            <person name="Kohler A."/>
            <person name="Nagy L.G."/>
            <person name="Floudas D."/>
            <person name="Copeland A."/>
            <person name="Barry K.W."/>
            <person name="Cichocki N."/>
            <person name="Veneault-Fourrey C."/>
            <person name="LaButti K."/>
            <person name="Lindquist E.A."/>
            <person name="Lipzen A."/>
            <person name="Lundell T."/>
            <person name="Morin E."/>
            <person name="Murat C."/>
            <person name="Sun H."/>
            <person name="Tunlid A."/>
            <person name="Henrissat B."/>
            <person name="Grigoriev I.V."/>
            <person name="Hibbett D.S."/>
            <person name="Martin F."/>
            <person name="Nordberg H.P."/>
            <person name="Cantor M.N."/>
            <person name="Hua S.X."/>
        </authorList>
    </citation>
    <scope>NUCLEOTIDE SEQUENCE [LARGE SCALE GENOMIC DNA]</scope>
    <source>
        <strain evidence="2 3">F 1598</strain>
    </source>
</reference>
<evidence type="ECO:0000313" key="3">
    <source>
        <dbReference type="Proteomes" id="UP000054166"/>
    </source>
</evidence>
<evidence type="ECO:0000313" key="2">
    <source>
        <dbReference type="EMBL" id="KIM82516.1"/>
    </source>
</evidence>
<dbReference type="OrthoDB" id="2793621at2759"/>
<reference evidence="3" key="2">
    <citation type="submission" date="2015-01" db="EMBL/GenBank/DDBJ databases">
        <title>Evolutionary Origins and Diversification of the Mycorrhizal Mutualists.</title>
        <authorList>
            <consortium name="DOE Joint Genome Institute"/>
            <consortium name="Mycorrhizal Genomics Consortium"/>
            <person name="Kohler A."/>
            <person name="Kuo A."/>
            <person name="Nagy L.G."/>
            <person name="Floudas D."/>
            <person name="Copeland A."/>
            <person name="Barry K.W."/>
            <person name="Cichocki N."/>
            <person name="Veneault-Fourrey C."/>
            <person name="LaButti K."/>
            <person name="Lindquist E.A."/>
            <person name="Lipzen A."/>
            <person name="Lundell T."/>
            <person name="Morin E."/>
            <person name="Murat C."/>
            <person name="Riley R."/>
            <person name="Ohm R."/>
            <person name="Sun H."/>
            <person name="Tunlid A."/>
            <person name="Henrissat B."/>
            <person name="Grigoriev I.V."/>
            <person name="Hibbett D.S."/>
            <person name="Martin F."/>
        </authorList>
    </citation>
    <scope>NUCLEOTIDE SEQUENCE [LARGE SCALE GENOMIC DNA]</scope>
    <source>
        <strain evidence="3">F 1598</strain>
    </source>
</reference>
<protein>
    <submittedName>
        <fullName evidence="2">Uncharacterized protein</fullName>
    </submittedName>
</protein>
<sequence>MINMENFAEMIDDHLNAGPFASEFDGFGMEYIERPITKRLHAPGRRPGGPRQAFRPLQTKHRTNATDSDIDIDPSCLDELDDQLLASPIASFLDVCWAEAVEAHESDLGGGSPTLYNATIFTPPKVANNRMLDNYHDLDPLSPDKEKWYEDSDDLGKADIKYEQEPQKLPADTSPPIIRSQPSLALWEPHFTIPNPNDTVHGFPSRPPKNRRKIDLFSHFPARLVKSMT</sequence>
<name>A0A0C3FUC3_PILCF</name>
<dbReference type="InParanoid" id="A0A0C3FUC3"/>
<evidence type="ECO:0000256" key="1">
    <source>
        <dbReference type="SAM" id="MobiDB-lite"/>
    </source>
</evidence>
<dbReference type="Proteomes" id="UP000054166">
    <property type="component" value="Unassembled WGS sequence"/>
</dbReference>
<dbReference type="HOGENOM" id="CLU_1210231_0_0_1"/>